<dbReference type="RefSeq" id="WP_068001874.1">
    <property type="nucleotide sequence ID" value="NZ_FOFM01000005.1"/>
</dbReference>
<dbReference type="Proteomes" id="UP000076577">
    <property type="component" value="Unassembled WGS sequence"/>
</dbReference>
<sequence length="198" mass="21378">MNRLIFAASLLGLVGCESGGSGTQEVAGAVQQPIVRAGVDQSESGQEQSIQSVAYNGEEDTGLGEIQKVSVNAVGERETTTAFVPEGVALDVFGKDEAKPVRLAHSKNMVGSWTVYLNSDDRVCQLDLGEAPKSNGYQARANNCMDGDLFFVSNWGLKGQELVLFDDLSRLKGRMRRTEKNRWEGLLASNGKPILIAR</sequence>
<accession>A0A161XH99</accession>
<dbReference type="PATRIC" id="fig|989403.3.peg.610"/>
<evidence type="ECO:0000259" key="2">
    <source>
        <dbReference type="Pfam" id="PF02974"/>
    </source>
</evidence>
<evidence type="ECO:0000313" key="3">
    <source>
        <dbReference type="EMBL" id="KZL21283.1"/>
    </source>
</evidence>
<dbReference type="PROSITE" id="PS51257">
    <property type="entry name" value="PROKAR_LIPOPROTEIN"/>
    <property type="match status" value="1"/>
</dbReference>
<protein>
    <submittedName>
        <fullName evidence="3">Protease inhibitor Inh</fullName>
    </submittedName>
</protein>
<dbReference type="InterPro" id="IPR016085">
    <property type="entry name" value="Protease_inh_B-barrel_dom"/>
</dbReference>
<evidence type="ECO:0000313" key="4">
    <source>
        <dbReference type="Proteomes" id="UP000076577"/>
    </source>
</evidence>
<feature type="domain" description="Alkaline proteinase inhibitor/ Outer membrane lipoprotein Omp19" evidence="2">
    <location>
        <begin position="105"/>
        <end position="197"/>
    </location>
</feature>
<keyword evidence="1" id="KW-0732">Signal</keyword>
<dbReference type="InterPro" id="IPR021140">
    <property type="entry name" value="Inh/Omp19"/>
</dbReference>
<dbReference type="Pfam" id="PF02974">
    <property type="entry name" value="Inh"/>
    <property type="match status" value="1"/>
</dbReference>
<evidence type="ECO:0000256" key="1">
    <source>
        <dbReference type="ARBA" id="ARBA00022729"/>
    </source>
</evidence>
<dbReference type="GO" id="GO:0004866">
    <property type="term" value="F:endopeptidase inhibitor activity"/>
    <property type="evidence" value="ECO:0007669"/>
    <property type="project" value="InterPro"/>
</dbReference>
<dbReference type="AlphaFoldDB" id="A0A161XH99"/>
<dbReference type="Gene3D" id="2.40.128.10">
    <property type="match status" value="1"/>
</dbReference>
<comment type="caution">
    <text evidence="3">The sequence shown here is derived from an EMBL/GenBank/DDBJ whole genome shotgun (WGS) entry which is preliminary data.</text>
</comment>
<gene>
    <name evidence="3" type="ORF">PsAD2_00574</name>
</gene>
<reference evidence="3 4" key="1">
    <citation type="journal article" date="2016" name="Front. Microbiol.">
        <title>Comparative Genomic Analysis Reveals a Diverse Repertoire of Genes Involved in Prokaryote-Eukaryote Interactions within the Pseudovibrio Genus.</title>
        <authorList>
            <person name="Romano S."/>
            <person name="Fernandez-Guerra A."/>
            <person name="Reen F.J."/>
            <person name="Glockner F.O."/>
            <person name="Crowley S.P."/>
            <person name="O'Sullivan O."/>
            <person name="Cotter P.D."/>
            <person name="Adams C."/>
            <person name="Dobson A.D."/>
            <person name="O'Gara F."/>
        </authorList>
    </citation>
    <scope>NUCLEOTIDE SEQUENCE [LARGE SCALE GENOMIC DNA]</scope>
    <source>
        <strain evidence="3 4">Ad2</strain>
    </source>
</reference>
<dbReference type="OrthoDB" id="7857532at2"/>
<proteinExistence type="predicted"/>
<organism evidence="3 4">
    <name type="scientific">Pseudovibrio axinellae</name>
    <dbReference type="NCBI Taxonomy" id="989403"/>
    <lineage>
        <taxon>Bacteria</taxon>
        <taxon>Pseudomonadati</taxon>
        <taxon>Pseudomonadota</taxon>
        <taxon>Alphaproteobacteria</taxon>
        <taxon>Hyphomicrobiales</taxon>
        <taxon>Stappiaceae</taxon>
        <taxon>Pseudovibrio</taxon>
    </lineage>
</organism>
<dbReference type="SUPFAM" id="SSF50882">
    <property type="entry name" value="beta-Barrel protease inhibitors"/>
    <property type="match status" value="1"/>
</dbReference>
<name>A0A161XH99_9HYPH</name>
<dbReference type="EMBL" id="LMCB01000004">
    <property type="protein sequence ID" value="KZL21283.1"/>
    <property type="molecule type" value="Genomic_DNA"/>
</dbReference>
<keyword evidence="4" id="KW-1185">Reference proteome</keyword>